<dbReference type="EC" id="2.4.1.17" evidence="2"/>
<evidence type="ECO:0000256" key="2">
    <source>
        <dbReference type="ARBA" id="ARBA00012544"/>
    </source>
</evidence>
<dbReference type="PANTHER" id="PTHR48043:SF145">
    <property type="entry name" value="FI06409P-RELATED"/>
    <property type="match status" value="1"/>
</dbReference>
<dbReference type="GO" id="GO:0015020">
    <property type="term" value="F:glucuronosyltransferase activity"/>
    <property type="evidence" value="ECO:0007669"/>
    <property type="project" value="UniProtKB-EC"/>
</dbReference>
<evidence type="ECO:0000256" key="3">
    <source>
        <dbReference type="ARBA" id="ARBA00022676"/>
    </source>
</evidence>
<dbReference type="InterPro" id="IPR002213">
    <property type="entry name" value="UDP_glucos_trans"/>
</dbReference>
<accession>A0A183IW47</accession>
<evidence type="ECO:0000313" key="8">
    <source>
        <dbReference type="WBParaSite" id="SBAD_0000813701-mRNA-1"/>
    </source>
</evidence>
<dbReference type="PANTHER" id="PTHR48043">
    <property type="entry name" value="EG:EG0003.4 PROTEIN-RELATED"/>
    <property type="match status" value="1"/>
</dbReference>
<gene>
    <name evidence="6" type="ORF">SBAD_LOCUS7844</name>
</gene>
<keyword evidence="4" id="KW-0808">Transferase</keyword>
<organism evidence="8">
    <name type="scientific">Soboliphyme baturini</name>
    <dbReference type="NCBI Taxonomy" id="241478"/>
    <lineage>
        <taxon>Eukaryota</taxon>
        <taxon>Metazoa</taxon>
        <taxon>Ecdysozoa</taxon>
        <taxon>Nematoda</taxon>
        <taxon>Enoplea</taxon>
        <taxon>Dorylaimia</taxon>
        <taxon>Dioctophymatida</taxon>
        <taxon>Dioctophymatoidea</taxon>
        <taxon>Soboliphymatidae</taxon>
        <taxon>Soboliphyme</taxon>
    </lineage>
</organism>
<evidence type="ECO:0000313" key="7">
    <source>
        <dbReference type="Proteomes" id="UP000270296"/>
    </source>
</evidence>
<keyword evidence="7" id="KW-1185">Reference proteome</keyword>
<evidence type="ECO:0000256" key="1">
    <source>
        <dbReference type="ARBA" id="ARBA00009995"/>
    </source>
</evidence>
<dbReference type="SUPFAM" id="SSF53756">
    <property type="entry name" value="UDP-Glycosyltransferase/glycogen phosphorylase"/>
    <property type="match status" value="1"/>
</dbReference>
<dbReference type="AlphaFoldDB" id="A0A183IW47"/>
<reference evidence="6 7" key="2">
    <citation type="submission" date="2018-11" db="EMBL/GenBank/DDBJ databases">
        <authorList>
            <consortium name="Pathogen Informatics"/>
        </authorList>
    </citation>
    <scope>NUCLEOTIDE SEQUENCE [LARGE SCALE GENOMIC DNA]</scope>
</reference>
<dbReference type="Proteomes" id="UP000270296">
    <property type="component" value="Unassembled WGS sequence"/>
</dbReference>
<dbReference type="OrthoDB" id="5835829at2759"/>
<comment type="similarity">
    <text evidence="1">Belongs to the UDP-glycosyltransferase family.</text>
</comment>
<dbReference type="WBParaSite" id="SBAD_0000813701-mRNA-1">
    <property type="protein sequence ID" value="SBAD_0000813701-mRNA-1"/>
    <property type="gene ID" value="SBAD_0000813701"/>
</dbReference>
<evidence type="ECO:0000256" key="5">
    <source>
        <dbReference type="ARBA" id="ARBA00047475"/>
    </source>
</evidence>
<name>A0A183IW47_9BILA</name>
<dbReference type="EMBL" id="UZAM01010993">
    <property type="protein sequence ID" value="VDP14476.1"/>
    <property type="molecule type" value="Genomic_DNA"/>
</dbReference>
<dbReference type="Pfam" id="PF00201">
    <property type="entry name" value="UDPGT"/>
    <property type="match status" value="1"/>
</dbReference>
<sequence>MSRLFVERCLLAVNDPMIKHHLTLVRYDVVIGQSFDLCAYALQSMTNSRKFVAVAAGVYVLPFTGLAAGVPDNPSFIPQTMTTYSDHMSFVKRLANSVIASVIRVLVRTKLLKYQCEMMRNVSRSIDDACWSVMKTTTALMLNGDGPIDFPRPLVPRMYYMSDLEIESQVVLSKRIYALRKAQSYQQTIALLLTTVDVTDEALCEDLAAEATRDASGKLYVLRIRSQNFEKKRRNTV</sequence>
<protein>
    <recommendedName>
        <fullName evidence="2">glucuronosyltransferase</fullName>
        <ecNumber evidence="2">2.4.1.17</ecNumber>
    </recommendedName>
</protein>
<reference evidence="8" key="1">
    <citation type="submission" date="2016-06" db="UniProtKB">
        <authorList>
            <consortium name="WormBaseParasite"/>
        </authorList>
    </citation>
    <scope>IDENTIFICATION</scope>
</reference>
<evidence type="ECO:0000256" key="4">
    <source>
        <dbReference type="ARBA" id="ARBA00022679"/>
    </source>
</evidence>
<comment type="catalytic activity">
    <reaction evidence="5">
        <text>glucuronate acceptor + UDP-alpha-D-glucuronate = acceptor beta-D-glucuronoside + UDP + H(+)</text>
        <dbReference type="Rhea" id="RHEA:21032"/>
        <dbReference type="ChEBI" id="CHEBI:15378"/>
        <dbReference type="ChEBI" id="CHEBI:58052"/>
        <dbReference type="ChEBI" id="CHEBI:58223"/>
        <dbReference type="ChEBI" id="CHEBI:132367"/>
        <dbReference type="ChEBI" id="CHEBI:132368"/>
        <dbReference type="EC" id="2.4.1.17"/>
    </reaction>
</comment>
<evidence type="ECO:0000313" key="6">
    <source>
        <dbReference type="EMBL" id="VDP14476.1"/>
    </source>
</evidence>
<keyword evidence="3" id="KW-0328">Glycosyltransferase</keyword>
<proteinExistence type="inferred from homology"/>
<dbReference type="InterPro" id="IPR050271">
    <property type="entry name" value="UDP-glycosyltransferase"/>
</dbReference>